<organism evidence="6 7">
    <name type="scientific">Amycolatopsis ultiminotia</name>
    <dbReference type="NCBI Taxonomy" id="543629"/>
    <lineage>
        <taxon>Bacteria</taxon>
        <taxon>Bacillati</taxon>
        <taxon>Actinomycetota</taxon>
        <taxon>Actinomycetes</taxon>
        <taxon>Pseudonocardiales</taxon>
        <taxon>Pseudonocardiaceae</taxon>
        <taxon>Amycolatopsis</taxon>
    </lineage>
</organism>
<evidence type="ECO:0000256" key="3">
    <source>
        <dbReference type="ARBA" id="ARBA00022741"/>
    </source>
</evidence>
<dbReference type="InterPro" id="IPR003439">
    <property type="entry name" value="ABC_transporter-like_ATP-bd"/>
</dbReference>
<evidence type="ECO:0000313" key="6">
    <source>
        <dbReference type="EMBL" id="GAA3566019.1"/>
    </source>
</evidence>
<reference evidence="7" key="1">
    <citation type="journal article" date="2019" name="Int. J. Syst. Evol. Microbiol.">
        <title>The Global Catalogue of Microorganisms (GCM) 10K type strain sequencing project: providing services to taxonomists for standard genome sequencing and annotation.</title>
        <authorList>
            <consortium name="The Broad Institute Genomics Platform"/>
            <consortium name="The Broad Institute Genome Sequencing Center for Infectious Disease"/>
            <person name="Wu L."/>
            <person name="Ma J."/>
        </authorList>
    </citation>
    <scope>NUCLEOTIDE SEQUENCE [LARGE SCALE GENOMIC DNA]</scope>
    <source>
        <strain evidence="7">JCM 16898</strain>
    </source>
</reference>
<keyword evidence="3" id="KW-0547">Nucleotide-binding</keyword>
<dbReference type="Proteomes" id="UP001500689">
    <property type="component" value="Unassembled WGS sequence"/>
</dbReference>
<protein>
    <submittedName>
        <fullName evidence="6">ABC transporter ATP-binding protein</fullName>
    </submittedName>
</protein>
<sequence length="299" mass="31527">MSAPVETERLTKRYGRIAAVDGLDLTVLPGEVYGFLGPNGAGKTTTLRMLLGLTRPSAGSLRLFGRPPGAGSLARVGALIEGPAFYPYLSGRQNLLVMAGHAGVLRSRVDAVLETVDLTARAKDRYRTYSLGMKQRLGLAAALVKDPRLLILDEPANGLDPAGMADLRVLIRELADRGVTVLLSSHVLSEVEQICDRVGMIAGGRLVVETTVAELRTGRALRIVATPIEQAAARLGARFGADAVRIDGAALEVDVADEPASRVNAELVAAGIAVSELSRPERGLEETFLELTGGDRSAG</sequence>
<dbReference type="PANTHER" id="PTHR43335">
    <property type="entry name" value="ABC TRANSPORTER, ATP-BINDING PROTEIN"/>
    <property type="match status" value="1"/>
</dbReference>
<keyword evidence="2" id="KW-0813">Transport</keyword>
<keyword evidence="4 6" id="KW-0067">ATP-binding</keyword>
<comment type="caution">
    <text evidence="6">The sequence shown here is derived from an EMBL/GenBank/DDBJ whole genome shotgun (WGS) entry which is preliminary data.</text>
</comment>
<comment type="similarity">
    <text evidence="1">Belongs to the ABC transporter superfamily.</text>
</comment>
<evidence type="ECO:0000256" key="1">
    <source>
        <dbReference type="ARBA" id="ARBA00005417"/>
    </source>
</evidence>
<keyword evidence="7" id="KW-1185">Reference proteome</keyword>
<dbReference type="Pfam" id="PF00005">
    <property type="entry name" value="ABC_tran"/>
    <property type="match status" value="1"/>
</dbReference>
<dbReference type="CDD" id="cd03268">
    <property type="entry name" value="ABC_BcrA_bacitracin_resist"/>
    <property type="match status" value="1"/>
</dbReference>
<dbReference type="RefSeq" id="WP_344865292.1">
    <property type="nucleotide sequence ID" value="NZ_BAAAZN010000013.1"/>
</dbReference>
<feature type="domain" description="ABC transporter" evidence="5">
    <location>
        <begin position="5"/>
        <end position="228"/>
    </location>
</feature>
<dbReference type="InterPro" id="IPR003593">
    <property type="entry name" value="AAA+_ATPase"/>
</dbReference>
<accession>A0ABP6XES9</accession>
<evidence type="ECO:0000259" key="5">
    <source>
        <dbReference type="PROSITE" id="PS50893"/>
    </source>
</evidence>
<dbReference type="PROSITE" id="PS00211">
    <property type="entry name" value="ABC_TRANSPORTER_1"/>
    <property type="match status" value="1"/>
</dbReference>
<evidence type="ECO:0000313" key="7">
    <source>
        <dbReference type="Proteomes" id="UP001500689"/>
    </source>
</evidence>
<name>A0ABP6XES9_9PSEU</name>
<dbReference type="EMBL" id="BAAAZN010000013">
    <property type="protein sequence ID" value="GAA3566019.1"/>
    <property type="molecule type" value="Genomic_DNA"/>
</dbReference>
<gene>
    <name evidence="6" type="ORF">GCM10022222_57280</name>
</gene>
<dbReference type="PANTHER" id="PTHR43335:SF4">
    <property type="entry name" value="ABC TRANSPORTER, ATP-BINDING PROTEIN"/>
    <property type="match status" value="1"/>
</dbReference>
<evidence type="ECO:0000256" key="2">
    <source>
        <dbReference type="ARBA" id="ARBA00022448"/>
    </source>
</evidence>
<dbReference type="GO" id="GO:0005524">
    <property type="term" value="F:ATP binding"/>
    <property type="evidence" value="ECO:0007669"/>
    <property type="project" value="UniProtKB-KW"/>
</dbReference>
<dbReference type="InterPro" id="IPR027417">
    <property type="entry name" value="P-loop_NTPase"/>
</dbReference>
<dbReference type="InterPro" id="IPR017871">
    <property type="entry name" value="ABC_transporter-like_CS"/>
</dbReference>
<dbReference type="PROSITE" id="PS50893">
    <property type="entry name" value="ABC_TRANSPORTER_2"/>
    <property type="match status" value="1"/>
</dbReference>
<dbReference type="SUPFAM" id="SSF52540">
    <property type="entry name" value="P-loop containing nucleoside triphosphate hydrolases"/>
    <property type="match status" value="1"/>
</dbReference>
<dbReference type="SMART" id="SM00382">
    <property type="entry name" value="AAA"/>
    <property type="match status" value="1"/>
</dbReference>
<evidence type="ECO:0000256" key="4">
    <source>
        <dbReference type="ARBA" id="ARBA00022840"/>
    </source>
</evidence>
<proteinExistence type="inferred from homology"/>
<dbReference type="Gene3D" id="3.40.50.300">
    <property type="entry name" value="P-loop containing nucleotide triphosphate hydrolases"/>
    <property type="match status" value="1"/>
</dbReference>